<dbReference type="NCBIfam" id="TIGR00206">
    <property type="entry name" value="fliF"/>
    <property type="match status" value="1"/>
</dbReference>
<feature type="domain" description="Flagellar M-ring C-terminal" evidence="13">
    <location>
        <begin position="238"/>
        <end position="398"/>
    </location>
</feature>
<feature type="region of interest" description="Disordered" evidence="10">
    <location>
        <begin position="257"/>
        <end position="322"/>
    </location>
</feature>
<keyword evidence="4" id="KW-1003">Cell membrane</keyword>
<evidence type="ECO:0000256" key="6">
    <source>
        <dbReference type="ARBA" id="ARBA00022989"/>
    </source>
</evidence>
<dbReference type="PANTHER" id="PTHR30046:SF0">
    <property type="entry name" value="FLAGELLAR M-RING PROTEIN"/>
    <property type="match status" value="1"/>
</dbReference>
<dbReference type="Gene3D" id="3.30.300.30">
    <property type="match status" value="1"/>
</dbReference>
<dbReference type="InterPro" id="IPR043427">
    <property type="entry name" value="YscJ/FliF"/>
</dbReference>
<dbReference type="InterPro" id="IPR045851">
    <property type="entry name" value="AMP-bd_C_sf"/>
</dbReference>
<dbReference type="InterPro" id="IPR006182">
    <property type="entry name" value="FliF_N_dom"/>
</dbReference>
<evidence type="ECO:0000256" key="8">
    <source>
        <dbReference type="ARBA" id="ARBA00023143"/>
    </source>
</evidence>
<evidence type="ECO:0000256" key="3">
    <source>
        <dbReference type="ARBA" id="ARBA00007971"/>
    </source>
</evidence>
<keyword evidence="5 11" id="KW-0812">Transmembrane</keyword>
<keyword evidence="6 11" id="KW-1133">Transmembrane helix</keyword>
<evidence type="ECO:0000256" key="1">
    <source>
        <dbReference type="ARBA" id="ARBA00004117"/>
    </source>
</evidence>
<comment type="function">
    <text evidence="9">The M ring may be actively involved in energy transduction.</text>
</comment>
<evidence type="ECO:0000256" key="11">
    <source>
        <dbReference type="SAM" id="Phobius"/>
    </source>
</evidence>
<dbReference type="RefSeq" id="WP_039003219.1">
    <property type="nucleotide sequence ID" value="NZ_CP014327.1"/>
</dbReference>
<sequence>MQQLLSVWFSLNPRRQIMVVVSTVAMFAAILGLSRIAANPGMALLYAGVEANAAGDVVESLEQRNVDYEVRGESIYVDSSRRDELRMTLAAEGLPANSTKGYELLDTLSGFGTTSQMFDAAYWRAKEGELARTILVSPNIRSARVHLSNSSSQPFRRDTSLSASVTVSSQGAGVDGAQARALRNLVASAVAGLTPENVSIIDARAGVIIGADDSLSGGSSSDDKALEMRRSVERIIEARVGVGKAIVEVSVETETDSESIFERTFDPDSRVAISTDTEERSTNSNESGSGSVTVASNLPAGDAEAGGDTSTSQNSEIRERTNYEVSEVKREILKVPGAIKRLSVAVLVDGLRTIEADGSENFQPRSDEEIASLRDLVASTVGFNESRGDTITIKSMAFEPLADVGTEATISTITSLGVNVMTVIQLVVLGLVAIILGLFVVRPILTSGTLEIASSAPQPVIAPPIPPMPSFDLSVPPALNGEIDDNSFSSPAMSTVTDFDLPDLGGLPSLPMASGFAGNSMNELDSDDPVARLREMIKERQEETVATLKSWMEDEETA</sequence>
<dbReference type="AlphaFoldDB" id="A0A126V085"/>
<feature type="transmembrane region" description="Helical" evidence="11">
    <location>
        <begin position="17"/>
        <end position="38"/>
    </location>
</feature>
<keyword evidence="15" id="KW-1185">Reference proteome</keyword>
<dbReference type="OrthoDB" id="9807026at2"/>
<gene>
    <name evidence="14" type="ORF">RC74_07355</name>
</gene>
<dbReference type="PIRSF" id="PIRSF004862">
    <property type="entry name" value="FliF"/>
    <property type="match status" value="1"/>
</dbReference>
<dbReference type="Pfam" id="PF08345">
    <property type="entry name" value="YscJ_FliF_C"/>
    <property type="match status" value="1"/>
</dbReference>
<reference evidence="14 15" key="1">
    <citation type="submission" date="2016-02" db="EMBL/GenBank/DDBJ databases">
        <title>Complete genome sequence of Halocynthiibacter arcticus PAMC 20958t from arctic marine sediment.</title>
        <authorList>
            <person name="Lee Y.M."/>
            <person name="Baek K."/>
            <person name="Lee H.K."/>
            <person name="Shin S.C."/>
        </authorList>
    </citation>
    <scope>NUCLEOTIDE SEQUENCE [LARGE SCALE GENOMIC DNA]</scope>
    <source>
        <strain evidence="14">PAMC 20958</strain>
    </source>
</reference>
<feature type="compositionally biased region" description="Basic and acidic residues" evidence="10">
    <location>
        <begin position="260"/>
        <end position="269"/>
    </location>
</feature>
<name>A0A126V085_9RHOB</name>
<dbReference type="GO" id="GO:0009431">
    <property type="term" value="C:bacterial-type flagellum basal body, MS ring"/>
    <property type="evidence" value="ECO:0007669"/>
    <property type="project" value="InterPro"/>
</dbReference>
<evidence type="ECO:0000259" key="12">
    <source>
        <dbReference type="Pfam" id="PF01514"/>
    </source>
</evidence>
<evidence type="ECO:0000256" key="5">
    <source>
        <dbReference type="ARBA" id="ARBA00022692"/>
    </source>
</evidence>
<dbReference type="InterPro" id="IPR013556">
    <property type="entry name" value="Flag_M-ring_C"/>
</dbReference>
<feature type="transmembrane region" description="Helical" evidence="11">
    <location>
        <begin position="420"/>
        <end position="441"/>
    </location>
</feature>
<comment type="subcellular location">
    <subcellularLocation>
        <location evidence="1 9">Bacterial flagellum basal body</location>
    </subcellularLocation>
    <subcellularLocation>
        <location evidence="2">Cell membrane</location>
        <topology evidence="2">Multi-pass membrane protein</topology>
    </subcellularLocation>
</comment>
<evidence type="ECO:0000259" key="13">
    <source>
        <dbReference type="Pfam" id="PF08345"/>
    </source>
</evidence>
<dbReference type="InterPro" id="IPR000067">
    <property type="entry name" value="FlgMring_FliF"/>
</dbReference>
<dbReference type="EMBL" id="CP014327">
    <property type="protein sequence ID" value="AML51109.1"/>
    <property type="molecule type" value="Genomic_DNA"/>
</dbReference>
<feature type="compositionally biased region" description="Polar residues" evidence="10">
    <location>
        <begin position="282"/>
        <end position="296"/>
    </location>
</feature>
<accession>A0A126V085</accession>
<dbReference type="GO" id="GO:0003774">
    <property type="term" value="F:cytoskeletal motor activity"/>
    <property type="evidence" value="ECO:0007669"/>
    <property type="project" value="InterPro"/>
</dbReference>
<evidence type="ECO:0000256" key="2">
    <source>
        <dbReference type="ARBA" id="ARBA00004651"/>
    </source>
</evidence>
<keyword evidence="14" id="KW-0969">Cilium</keyword>
<proteinExistence type="inferred from homology"/>
<keyword evidence="8 9" id="KW-0975">Bacterial flagellum</keyword>
<keyword evidence="7 11" id="KW-0472">Membrane</keyword>
<evidence type="ECO:0000256" key="4">
    <source>
        <dbReference type="ARBA" id="ARBA00022475"/>
    </source>
</evidence>
<dbReference type="Pfam" id="PF01514">
    <property type="entry name" value="YscJ_FliF"/>
    <property type="match status" value="1"/>
</dbReference>
<dbReference type="GO" id="GO:0005886">
    <property type="term" value="C:plasma membrane"/>
    <property type="evidence" value="ECO:0007669"/>
    <property type="project" value="UniProtKB-SubCell"/>
</dbReference>
<dbReference type="GO" id="GO:0071973">
    <property type="term" value="P:bacterial-type flagellum-dependent cell motility"/>
    <property type="evidence" value="ECO:0007669"/>
    <property type="project" value="InterPro"/>
</dbReference>
<evidence type="ECO:0000256" key="10">
    <source>
        <dbReference type="SAM" id="MobiDB-lite"/>
    </source>
</evidence>
<protein>
    <recommendedName>
        <fullName evidence="9">Flagellar M-ring protein</fullName>
    </recommendedName>
</protein>
<evidence type="ECO:0000313" key="14">
    <source>
        <dbReference type="EMBL" id="AML51109.1"/>
    </source>
</evidence>
<dbReference type="PRINTS" id="PR01009">
    <property type="entry name" value="FLGMRINGFLIF"/>
</dbReference>
<dbReference type="PANTHER" id="PTHR30046">
    <property type="entry name" value="FLAGELLAR M-RING PROTEIN"/>
    <property type="match status" value="1"/>
</dbReference>
<comment type="similarity">
    <text evidence="3 9">Belongs to the FliF family.</text>
</comment>
<feature type="domain" description="Flagellar M-ring N-terminal" evidence="12">
    <location>
        <begin position="39"/>
        <end position="206"/>
    </location>
</feature>
<dbReference type="STRING" id="1579316.RC74_07355"/>
<dbReference type="Proteomes" id="UP000070371">
    <property type="component" value="Chromosome"/>
</dbReference>
<evidence type="ECO:0000313" key="15">
    <source>
        <dbReference type="Proteomes" id="UP000070371"/>
    </source>
</evidence>
<organism evidence="14 15">
    <name type="scientific">Falsihalocynthiibacter arcticus</name>
    <dbReference type="NCBI Taxonomy" id="1579316"/>
    <lineage>
        <taxon>Bacteria</taxon>
        <taxon>Pseudomonadati</taxon>
        <taxon>Pseudomonadota</taxon>
        <taxon>Alphaproteobacteria</taxon>
        <taxon>Rhodobacterales</taxon>
        <taxon>Roseobacteraceae</taxon>
        <taxon>Falsihalocynthiibacter</taxon>
    </lineage>
</organism>
<dbReference type="KEGG" id="hat:RC74_07355"/>
<evidence type="ECO:0000256" key="9">
    <source>
        <dbReference type="PIRNR" id="PIRNR004862"/>
    </source>
</evidence>
<keyword evidence="14" id="KW-0966">Cell projection</keyword>
<evidence type="ECO:0000256" key="7">
    <source>
        <dbReference type="ARBA" id="ARBA00023136"/>
    </source>
</evidence>
<keyword evidence="14" id="KW-0282">Flagellum</keyword>